<name>A0A9D3YI74_DREPO</name>
<protein>
    <submittedName>
        <fullName evidence="3">Uncharacterized protein</fullName>
    </submittedName>
</protein>
<dbReference type="PROSITE" id="PS51420">
    <property type="entry name" value="RHO"/>
    <property type="match status" value="1"/>
</dbReference>
<dbReference type="GO" id="GO:0007264">
    <property type="term" value="P:small GTPase-mediated signal transduction"/>
    <property type="evidence" value="ECO:0007669"/>
    <property type="project" value="InterPro"/>
</dbReference>
<dbReference type="Pfam" id="PF00071">
    <property type="entry name" value="Ras"/>
    <property type="match status" value="1"/>
</dbReference>
<evidence type="ECO:0000313" key="3">
    <source>
        <dbReference type="EMBL" id="KAH3701167.1"/>
    </source>
</evidence>
<proteinExistence type="predicted"/>
<dbReference type="CDD" id="cd00157">
    <property type="entry name" value="Rho"/>
    <property type="match status" value="1"/>
</dbReference>
<dbReference type="SUPFAM" id="SSF52540">
    <property type="entry name" value="P-loop containing nucleoside triphosphate hydrolases"/>
    <property type="match status" value="1"/>
</dbReference>
<dbReference type="InterPro" id="IPR001806">
    <property type="entry name" value="Small_GTPase"/>
</dbReference>
<sequence>MEQVKKVTVGVVGDSGVGKTLLCLSFTSNYKLTDYRPTVLDHHLTSLKHDDLIVDLHVWDNSGSDKYNTLRPLSYTHTDVFLVCFSLKSLQSLEHVRSVWLPEIENAVGKRPFILVGCKRDPASDGFMYRRVTLDVLTDEGEEMAQELGAVNYVETSAIEKWGLTTCFHSAVQAAL</sequence>
<dbReference type="GO" id="GO:0003924">
    <property type="term" value="F:GTPase activity"/>
    <property type="evidence" value="ECO:0007669"/>
    <property type="project" value="InterPro"/>
</dbReference>
<accession>A0A9D3YI74</accession>
<dbReference type="SMART" id="SM00175">
    <property type="entry name" value="RAB"/>
    <property type="match status" value="1"/>
</dbReference>
<evidence type="ECO:0000313" key="4">
    <source>
        <dbReference type="Proteomes" id="UP000828390"/>
    </source>
</evidence>
<evidence type="ECO:0000256" key="1">
    <source>
        <dbReference type="ARBA" id="ARBA00022741"/>
    </source>
</evidence>
<reference evidence="3" key="1">
    <citation type="journal article" date="2019" name="bioRxiv">
        <title>The Genome of the Zebra Mussel, Dreissena polymorpha: A Resource for Invasive Species Research.</title>
        <authorList>
            <person name="McCartney M.A."/>
            <person name="Auch B."/>
            <person name="Kono T."/>
            <person name="Mallez S."/>
            <person name="Zhang Y."/>
            <person name="Obille A."/>
            <person name="Becker A."/>
            <person name="Abrahante J.E."/>
            <person name="Garbe J."/>
            <person name="Badalamenti J.P."/>
            <person name="Herman A."/>
            <person name="Mangelson H."/>
            <person name="Liachko I."/>
            <person name="Sullivan S."/>
            <person name="Sone E.D."/>
            <person name="Koren S."/>
            <person name="Silverstein K.A.T."/>
            <person name="Beckman K.B."/>
            <person name="Gohl D.M."/>
        </authorList>
    </citation>
    <scope>NUCLEOTIDE SEQUENCE</scope>
    <source>
        <strain evidence="3">Duluth1</strain>
        <tissue evidence="3">Whole animal</tissue>
    </source>
</reference>
<comment type="caution">
    <text evidence="3">The sequence shown here is derived from an EMBL/GenBank/DDBJ whole genome shotgun (WGS) entry which is preliminary data.</text>
</comment>
<dbReference type="EMBL" id="JAIWYP010000015">
    <property type="protein sequence ID" value="KAH3701167.1"/>
    <property type="molecule type" value="Genomic_DNA"/>
</dbReference>
<dbReference type="InterPro" id="IPR005225">
    <property type="entry name" value="Small_GTP-bd"/>
</dbReference>
<dbReference type="PANTHER" id="PTHR24072">
    <property type="entry name" value="RHO FAMILY GTPASE"/>
    <property type="match status" value="1"/>
</dbReference>
<keyword evidence="1" id="KW-0547">Nucleotide-binding</keyword>
<dbReference type="Proteomes" id="UP000828390">
    <property type="component" value="Unassembled WGS sequence"/>
</dbReference>
<dbReference type="SMART" id="SM00174">
    <property type="entry name" value="RHO"/>
    <property type="match status" value="1"/>
</dbReference>
<keyword evidence="4" id="KW-1185">Reference proteome</keyword>
<organism evidence="3 4">
    <name type="scientific">Dreissena polymorpha</name>
    <name type="common">Zebra mussel</name>
    <name type="synonym">Mytilus polymorpha</name>
    <dbReference type="NCBI Taxonomy" id="45954"/>
    <lineage>
        <taxon>Eukaryota</taxon>
        <taxon>Metazoa</taxon>
        <taxon>Spiralia</taxon>
        <taxon>Lophotrochozoa</taxon>
        <taxon>Mollusca</taxon>
        <taxon>Bivalvia</taxon>
        <taxon>Autobranchia</taxon>
        <taxon>Heteroconchia</taxon>
        <taxon>Euheterodonta</taxon>
        <taxon>Imparidentia</taxon>
        <taxon>Neoheterodontei</taxon>
        <taxon>Myida</taxon>
        <taxon>Dreissenoidea</taxon>
        <taxon>Dreissenidae</taxon>
        <taxon>Dreissena</taxon>
    </lineage>
</organism>
<dbReference type="PROSITE" id="PS51419">
    <property type="entry name" value="RAB"/>
    <property type="match status" value="1"/>
</dbReference>
<evidence type="ECO:0000256" key="2">
    <source>
        <dbReference type="ARBA" id="ARBA00023134"/>
    </source>
</evidence>
<dbReference type="SMART" id="SM00173">
    <property type="entry name" value="RAS"/>
    <property type="match status" value="1"/>
</dbReference>
<dbReference type="NCBIfam" id="TIGR00231">
    <property type="entry name" value="small_GTP"/>
    <property type="match status" value="1"/>
</dbReference>
<dbReference type="Gene3D" id="3.40.50.300">
    <property type="entry name" value="P-loop containing nucleotide triphosphate hydrolases"/>
    <property type="match status" value="1"/>
</dbReference>
<dbReference type="PROSITE" id="PS51421">
    <property type="entry name" value="RAS"/>
    <property type="match status" value="1"/>
</dbReference>
<gene>
    <name evidence="3" type="ORF">DPMN_076150</name>
</gene>
<dbReference type="InterPro" id="IPR027417">
    <property type="entry name" value="P-loop_NTPase"/>
</dbReference>
<dbReference type="InterPro" id="IPR003578">
    <property type="entry name" value="Small_GTPase_Rho"/>
</dbReference>
<reference evidence="3" key="2">
    <citation type="submission" date="2020-11" db="EMBL/GenBank/DDBJ databases">
        <authorList>
            <person name="McCartney M.A."/>
            <person name="Auch B."/>
            <person name="Kono T."/>
            <person name="Mallez S."/>
            <person name="Becker A."/>
            <person name="Gohl D.M."/>
            <person name="Silverstein K.A.T."/>
            <person name="Koren S."/>
            <person name="Bechman K.B."/>
            <person name="Herman A."/>
            <person name="Abrahante J.E."/>
            <person name="Garbe J."/>
        </authorList>
    </citation>
    <scope>NUCLEOTIDE SEQUENCE</scope>
    <source>
        <strain evidence="3">Duluth1</strain>
        <tissue evidence="3">Whole animal</tissue>
    </source>
</reference>
<dbReference type="OrthoDB" id="8830751at2759"/>
<dbReference type="GO" id="GO:0005525">
    <property type="term" value="F:GTP binding"/>
    <property type="evidence" value="ECO:0007669"/>
    <property type="project" value="UniProtKB-KW"/>
</dbReference>
<dbReference type="PRINTS" id="PR00449">
    <property type="entry name" value="RASTRNSFRMNG"/>
</dbReference>
<dbReference type="AlphaFoldDB" id="A0A9D3YI74"/>
<keyword evidence="2" id="KW-0342">GTP-binding</keyword>